<feature type="domain" description="Acyl-CoA oxidase/dehydrogenase middle" evidence="7">
    <location>
        <begin position="122"/>
        <end position="220"/>
    </location>
</feature>
<feature type="domain" description="Acyl-CoA dehydrogenase/oxidase C-terminal" evidence="6">
    <location>
        <begin position="232"/>
        <end position="381"/>
    </location>
</feature>
<dbReference type="EMBL" id="JAOCQF010000001">
    <property type="protein sequence ID" value="MCT8328208.1"/>
    <property type="molecule type" value="Genomic_DNA"/>
</dbReference>
<dbReference type="SUPFAM" id="SSF47203">
    <property type="entry name" value="Acyl-CoA dehydrogenase C-terminal domain-like"/>
    <property type="match status" value="1"/>
</dbReference>
<evidence type="ECO:0000256" key="5">
    <source>
        <dbReference type="RuleBase" id="RU362125"/>
    </source>
</evidence>
<dbReference type="RefSeq" id="WP_261493647.1">
    <property type="nucleotide sequence ID" value="NZ_JAOCQF010000001.1"/>
</dbReference>
<dbReference type="Gene3D" id="2.40.110.10">
    <property type="entry name" value="Butyryl-CoA Dehydrogenase, subunit A, domain 2"/>
    <property type="match status" value="1"/>
</dbReference>
<dbReference type="InterPro" id="IPR046373">
    <property type="entry name" value="Acyl-CoA_Oxase/DH_mid-dom_sf"/>
</dbReference>
<feature type="domain" description="Acyl-CoA dehydrogenase/oxidase N-terminal" evidence="8">
    <location>
        <begin position="7"/>
        <end position="100"/>
    </location>
</feature>
<dbReference type="InterPro" id="IPR036250">
    <property type="entry name" value="AcylCo_DH-like_C"/>
</dbReference>
<dbReference type="Pfam" id="PF00441">
    <property type="entry name" value="Acyl-CoA_dh_1"/>
    <property type="match status" value="1"/>
</dbReference>
<dbReference type="PIRSF" id="PIRSF016578">
    <property type="entry name" value="HsaA"/>
    <property type="match status" value="1"/>
</dbReference>
<dbReference type="InterPro" id="IPR006091">
    <property type="entry name" value="Acyl-CoA_Oxase/DH_mid-dom"/>
</dbReference>
<protein>
    <submittedName>
        <fullName evidence="9">Acyl-CoA dehydrogenase family protein</fullName>
    </submittedName>
</protein>
<evidence type="ECO:0000256" key="3">
    <source>
        <dbReference type="ARBA" id="ARBA00022630"/>
    </source>
</evidence>
<dbReference type="Pfam" id="PF02770">
    <property type="entry name" value="Acyl-CoA_dh_M"/>
    <property type="match status" value="1"/>
</dbReference>
<dbReference type="InterPro" id="IPR006089">
    <property type="entry name" value="Acyl-CoA_DH_CS"/>
</dbReference>
<organism evidence="9 10">
    <name type="scientific">Albidovulum sediminis</name>
    <dbReference type="NCBI Taxonomy" id="3066345"/>
    <lineage>
        <taxon>Bacteria</taxon>
        <taxon>Pseudomonadati</taxon>
        <taxon>Pseudomonadota</taxon>
        <taxon>Alphaproteobacteria</taxon>
        <taxon>Rhodobacterales</taxon>
        <taxon>Paracoccaceae</taxon>
        <taxon>Albidovulum</taxon>
    </lineage>
</organism>
<keyword evidence="4 5" id="KW-0274">FAD</keyword>
<dbReference type="PANTHER" id="PTHR43884">
    <property type="entry name" value="ACYL-COA DEHYDROGENASE"/>
    <property type="match status" value="1"/>
</dbReference>
<dbReference type="SUPFAM" id="SSF56645">
    <property type="entry name" value="Acyl-CoA dehydrogenase NM domain-like"/>
    <property type="match status" value="1"/>
</dbReference>
<keyword evidence="3 5" id="KW-0285">Flavoprotein</keyword>
<gene>
    <name evidence="9" type="ORF">N5I32_01630</name>
</gene>
<accession>A0ABT2NH27</accession>
<dbReference type="PROSITE" id="PS00072">
    <property type="entry name" value="ACYL_COA_DH_1"/>
    <property type="match status" value="1"/>
</dbReference>
<keyword evidence="5" id="KW-0560">Oxidoreductase</keyword>
<evidence type="ECO:0000259" key="6">
    <source>
        <dbReference type="Pfam" id="PF00441"/>
    </source>
</evidence>
<evidence type="ECO:0000259" key="7">
    <source>
        <dbReference type="Pfam" id="PF02770"/>
    </source>
</evidence>
<evidence type="ECO:0000259" key="8">
    <source>
        <dbReference type="Pfam" id="PF02771"/>
    </source>
</evidence>
<dbReference type="InterPro" id="IPR009075">
    <property type="entry name" value="AcylCo_DH/oxidase_C"/>
</dbReference>
<sequence length="386" mass="43020">MTVVHSHEDELLRASVRAFFEREVIPHEDLVDRLGEVPEEIGREIEAKSKELGLFAANLPERVGGGGLNYTQMSIIEREFGRTSHALHSWVARPTELLLACEGDQVGTYLMPCVTGEKRELFGLTEPGAGSDAMGMQTRARKDGDDWILDGMKHFISAPTMADFAIVFAVTGMDETKRGPRKRITAFLVDRDRPGVTFREGTKCVSNRGYKTYELIFDRVRLGPGQVLGEEGRGFELAGKWLGMGRVWIGATCCGKAERLIEMATDWCATRKQFGQPIGQFQATGFRLADMAIGLRTGDLLVADTVRRADQGIMTDSDAAMVKVYCSEMLNRVADDTVQIYGGMGLMEELPVQRMWRDARIERIWDGTSEIQRHIITRAILRPLGA</sequence>
<name>A0ABT2NH27_9RHOB</name>
<dbReference type="InterPro" id="IPR037069">
    <property type="entry name" value="AcylCoA_DH/ox_N_sf"/>
</dbReference>
<evidence type="ECO:0000256" key="1">
    <source>
        <dbReference type="ARBA" id="ARBA00001974"/>
    </source>
</evidence>
<comment type="similarity">
    <text evidence="2 5">Belongs to the acyl-CoA dehydrogenase family.</text>
</comment>
<keyword evidence="10" id="KW-1185">Reference proteome</keyword>
<dbReference type="Gene3D" id="1.10.540.10">
    <property type="entry name" value="Acyl-CoA dehydrogenase/oxidase, N-terminal domain"/>
    <property type="match status" value="1"/>
</dbReference>
<dbReference type="PANTHER" id="PTHR43884:SF40">
    <property type="entry name" value="ACYL-COA DEHYDROGENASE"/>
    <property type="match status" value="1"/>
</dbReference>
<comment type="caution">
    <text evidence="9">The sequence shown here is derived from an EMBL/GenBank/DDBJ whole genome shotgun (WGS) entry which is preliminary data.</text>
</comment>
<dbReference type="Gene3D" id="1.20.140.10">
    <property type="entry name" value="Butyryl-CoA Dehydrogenase, subunit A, domain 3"/>
    <property type="match status" value="1"/>
</dbReference>
<evidence type="ECO:0000256" key="4">
    <source>
        <dbReference type="ARBA" id="ARBA00022827"/>
    </source>
</evidence>
<evidence type="ECO:0000313" key="10">
    <source>
        <dbReference type="Proteomes" id="UP001205601"/>
    </source>
</evidence>
<dbReference type="InterPro" id="IPR009100">
    <property type="entry name" value="AcylCoA_DH/oxidase_NM_dom_sf"/>
</dbReference>
<reference evidence="10" key="1">
    <citation type="submission" date="2023-07" db="EMBL/GenBank/DDBJ databases">
        <title>Defluviimonas sediminis sp. nov., isolated from mangrove sediment.</title>
        <authorList>
            <person name="Liu L."/>
            <person name="Li J."/>
            <person name="Huang Y."/>
            <person name="Pan J."/>
            <person name="Li M."/>
        </authorList>
    </citation>
    <scope>NUCLEOTIDE SEQUENCE [LARGE SCALE GENOMIC DNA]</scope>
    <source>
        <strain evidence="10">FT324</strain>
    </source>
</reference>
<proteinExistence type="inferred from homology"/>
<comment type="cofactor">
    <cofactor evidence="1 5">
        <name>FAD</name>
        <dbReference type="ChEBI" id="CHEBI:57692"/>
    </cofactor>
</comment>
<dbReference type="PROSITE" id="PS00073">
    <property type="entry name" value="ACYL_COA_DH_2"/>
    <property type="match status" value="1"/>
</dbReference>
<evidence type="ECO:0000256" key="2">
    <source>
        <dbReference type="ARBA" id="ARBA00009347"/>
    </source>
</evidence>
<dbReference type="Pfam" id="PF02771">
    <property type="entry name" value="Acyl-CoA_dh_N"/>
    <property type="match status" value="1"/>
</dbReference>
<dbReference type="InterPro" id="IPR013786">
    <property type="entry name" value="AcylCoA_DH/ox_N"/>
</dbReference>
<dbReference type="Proteomes" id="UP001205601">
    <property type="component" value="Unassembled WGS sequence"/>
</dbReference>
<evidence type="ECO:0000313" key="9">
    <source>
        <dbReference type="EMBL" id="MCT8328208.1"/>
    </source>
</evidence>